<reference evidence="1 2" key="1">
    <citation type="submission" date="2024-03" db="EMBL/GenBank/DDBJ databases">
        <authorList>
            <person name="Gkanogiannis A."/>
            <person name="Becerra Lopez-Lavalle L."/>
        </authorList>
    </citation>
    <scope>NUCLEOTIDE SEQUENCE [LARGE SCALE GENOMIC DNA]</scope>
</reference>
<gene>
    <name evidence="1" type="ORF">CITCOLO1_LOCUS18623</name>
</gene>
<dbReference type="Pfam" id="PF01344">
    <property type="entry name" value="Kelch_1"/>
    <property type="match status" value="2"/>
</dbReference>
<dbReference type="EMBL" id="OZ021741">
    <property type="protein sequence ID" value="CAK9326281.1"/>
    <property type="molecule type" value="Genomic_DNA"/>
</dbReference>
<dbReference type="InterPro" id="IPR015915">
    <property type="entry name" value="Kelch-typ_b-propeller"/>
</dbReference>
<dbReference type="SMART" id="SM00612">
    <property type="entry name" value="Kelch"/>
    <property type="match status" value="1"/>
</dbReference>
<evidence type="ECO:0000313" key="2">
    <source>
        <dbReference type="Proteomes" id="UP001642487"/>
    </source>
</evidence>
<dbReference type="PANTHER" id="PTHR46034:SF7">
    <property type="entry name" value="INFLUENZA VIRUS NS1A-BINDING PROTEIN"/>
    <property type="match status" value="1"/>
</dbReference>
<dbReference type="SUPFAM" id="SSF117281">
    <property type="entry name" value="Kelch motif"/>
    <property type="match status" value="1"/>
</dbReference>
<evidence type="ECO:0008006" key="3">
    <source>
        <dbReference type="Google" id="ProtNLM"/>
    </source>
</evidence>
<proteinExistence type="predicted"/>
<dbReference type="PANTHER" id="PTHR46034">
    <property type="match status" value="1"/>
</dbReference>
<organism evidence="1 2">
    <name type="scientific">Citrullus colocynthis</name>
    <name type="common">colocynth</name>
    <dbReference type="NCBI Taxonomy" id="252529"/>
    <lineage>
        <taxon>Eukaryota</taxon>
        <taxon>Viridiplantae</taxon>
        <taxon>Streptophyta</taxon>
        <taxon>Embryophyta</taxon>
        <taxon>Tracheophyta</taxon>
        <taxon>Spermatophyta</taxon>
        <taxon>Magnoliopsida</taxon>
        <taxon>eudicotyledons</taxon>
        <taxon>Gunneridae</taxon>
        <taxon>Pentapetalae</taxon>
        <taxon>rosids</taxon>
        <taxon>fabids</taxon>
        <taxon>Cucurbitales</taxon>
        <taxon>Cucurbitaceae</taxon>
        <taxon>Benincaseae</taxon>
        <taxon>Citrullus</taxon>
    </lineage>
</organism>
<name>A0ABP0Z0S9_9ROSI</name>
<dbReference type="InterPro" id="IPR044832">
    <property type="entry name" value="NRP-like"/>
</dbReference>
<protein>
    <recommendedName>
        <fullName evidence="3">Kelch repeat protein</fullName>
    </recommendedName>
</protein>
<dbReference type="Proteomes" id="UP001642487">
    <property type="component" value="Chromosome 7"/>
</dbReference>
<keyword evidence="2" id="KW-1185">Reference proteome</keyword>
<sequence>RFALAAGELNGILYAVGGFDGKNYLQYALGGYNGDDFIPTVEVFDPRRGLWTKTEPMNESRGYSATAMIGDTIYVFGGMKNMKLSERVECYKEHRGWEFNEPRSIWQKMLFLCRCFVSSGLEPIYSRFGTRYSPFCGYSKLIILSFEVR</sequence>
<dbReference type="Gene3D" id="2.120.10.80">
    <property type="entry name" value="Kelch-type beta propeller"/>
    <property type="match status" value="1"/>
</dbReference>
<evidence type="ECO:0000313" key="1">
    <source>
        <dbReference type="EMBL" id="CAK9326281.1"/>
    </source>
</evidence>
<feature type="non-terminal residue" evidence="1">
    <location>
        <position position="149"/>
    </location>
</feature>
<dbReference type="InterPro" id="IPR006652">
    <property type="entry name" value="Kelch_1"/>
</dbReference>
<accession>A0ABP0Z0S9</accession>